<sequence length="592" mass="67286">MSVQHIDESLPNVFCPCLLLVDADGERSSRSKTKKKKSVPLLKIKLGGIGKRKKQSSEDENSVSDQSDADFEAALEEAQNMTPPPAKSDKGSSKKGKAKKAKKKKKTKTTASFPNSDAENDGYETDHQDYCEVCQQGGEIILCDTCPRAYHLVCLEPELEEPPEGKWSCPHCEGEGIQEQEEDEHMEFCRVEPLKGKVQRILFWRWAEVKGDASGDAKKEEGGKAEDSSSSSNGQVAAVPSTSTAPPPQPSTSKKPQPKPLREFFVKWHDMSYWHCSWISENQLDVYHPGLFRNYCRKNDMDDPPLPDDGSNGTSDNKSSRGEKHARDKNYQNLEEKYYRGKSKSKSKKSRDLRDDDSRGGRGTPTSQDRTPVDPKRKYEVQPPFVVENDNELHPYQLEGVNWLRFSWANHTDTILADEMGLGKTIQTIVFLYSLFKEGHCRGPFLVSAPLSTIINWEREFEVWAPDFYVVTYIGDKDSRAVIREHEFSFDEKAVRNPNKACRMKKDSAVKFHVLLTSYELVCIDATILGSVDWQVLVVDEAHRLKNNQSKFFKVLNNYKINYKLLLTGTPLQNNLEELFHLLNFLSPQNFK</sequence>
<proteinExistence type="predicted"/>
<protein>
    <submittedName>
        <fullName evidence="1">Uncharacterized protein</fullName>
    </submittedName>
</protein>
<accession>A0ACB8D1Y4</accession>
<keyword evidence="2" id="KW-1185">Reference proteome</keyword>
<name>A0ACB8D1Y4_DERSI</name>
<evidence type="ECO:0000313" key="1">
    <source>
        <dbReference type="EMBL" id="KAH7958417.1"/>
    </source>
</evidence>
<reference evidence="1" key="1">
    <citation type="submission" date="2020-05" db="EMBL/GenBank/DDBJ databases">
        <title>Large-scale comparative analyses of tick genomes elucidate their genetic diversity and vector capacities.</title>
        <authorList>
            <person name="Jia N."/>
            <person name="Wang J."/>
            <person name="Shi W."/>
            <person name="Du L."/>
            <person name="Sun Y."/>
            <person name="Zhan W."/>
            <person name="Jiang J."/>
            <person name="Wang Q."/>
            <person name="Zhang B."/>
            <person name="Ji P."/>
            <person name="Sakyi L.B."/>
            <person name="Cui X."/>
            <person name="Yuan T."/>
            <person name="Jiang B."/>
            <person name="Yang W."/>
            <person name="Lam T.T.-Y."/>
            <person name="Chang Q."/>
            <person name="Ding S."/>
            <person name="Wang X."/>
            <person name="Zhu J."/>
            <person name="Ruan X."/>
            <person name="Zhao L."/>
            <person name="Wei J."/>
            <person name="Que T."/>
            <person name="Du C."/>
            <person name="Cheng J."/>
            <person name="Dai P."/>
            <person name="Han X."/>
            <person name="Huang E."/>
            <person name="Gao Y."/>
            <person name="Liu J."/>
            <person name="Shao H."/>
            <person name="Ye R."/>
            <person name="Li L."/>
            <person name="Wei W."/>
            <person name="Wang X."/>
            <person name="Wang C."/>
            <person name="Yang T."/>
            <person name="Huo Q."/>
            <person name="Li W."/>
            <person name="Guo W."/>
            <person name="Chen H."/>
            <person name="Zhou L."/>
            <person name="Ni X."/>
            <person name="Tian J."/>
            <person name="Zhou Y."/>
            <person name="Sheng Y."/>
            <person name="Liu T."/>
            <person name="Pan Y."/>
            <person name="Xia L."/>
            <person name="Li J."/>
            <person name="Zhao F."/>
            <person name="Cao W."/>
        </authorList>
    </citation>
    <scope>NUCLEOTIDE SEQUENCE</scope>
    <source>
        <strain evidence="1">Dsil-2018</strain>
    </source>
</reference>
<evidence type="ECO:0000313" key="2">
    <source>
        <dbReference type="Proteomes" id="UP000821865"/>
    </source>
</evidence>
<organism evidence="1 2">
    <name type="scientific">Dermacentor silvarum</name>
    <name type="common">Tick</name>
    <dbReference type="NCBI Taxonomy" id="543639"/>
    <lineage>
        <taxon>Eukaryota</taxon>
        <taxon>Metazoa</taxon>
        <taxon>Ecdysozoa</taxon>
        <taxon>Arthropoda</taxon>
        <taxon>Chelicerata</taxon>
        <taxon>Arachnida</taxon>
        <taxon>Acari</taxon>
        <taxon>Parasitiformes</taxon>
        <taxon>Ixodida</taxon>
        <taxon>Ixodoidea</taxon>
        <taxon>Ixodidae</taxon>
        <taxon>Rhipicephalinae</taxon>
        <taxon>Dermacentor</taxon>
    </lineage>
</organism>
<dbReference type="EMBL" id="CM023472">
    <property type="protein sequence ID" value="KAH7958417.1"/>
    <property type="molecule type" value="Genomic_DNA"/>
</dbReference>
<gene>
    <name evidence="1" type="ORF">HPB49_001405</name>
</gene>
<dbReference type="Proteomes" id="UP000821865">
    <property type="component" value="Chromosome 3"/>
</dbReference>
<comment type="caution">
    <text evidence="1">The sequence shown here is derived from an EMBL/GenBank/DDBJ whole genome shotgun (WGS) entry which is preliminary data.</text>
</comment>